<dbReference type="WBParaSite" id="JU765_v2.g11149.t1">
    <property type="protein sequence ID" value="JU765_v2.g11149.t1"/>
    <property type="gene ID" value="JU765_v2.g11149"/>
</dbReference>
<sequence>MTTKTLLPTTNSLSGSDNSTVSTQNHHQQTIQPPTSREEMLSAQVQSLQEQIQTMALLNRSTPGISHAISQPSIHNDMLYGGPQSMYHPQLPPTIPSYGYPSPQQQTQMYEQSNYAMPHQIQSQIQQNSYYPPPPPSMRYGTPQHHIPNPGMSYSMYEQSLIQQQQQQTISPNIYGLTQQTSFDDYGQQTTIPNANNTFYLHQANASNSRLDPALELNRNLTNWGLTYRSTTKTPRKTWADFKSEHDLRNSNDNDESNVQFYSSKQEYENNLQPRKISKDFDDIKPTKEQLEKSLMKKSPTSPITNGSTGFEIKNIGNKVIEDVTPEMRAKRDALYANLMKRKEQIADKVEEIEAKNMEKRQKEIEKQELAEQRKIEKEIRRQKLLEEYKKKKLEKEFPELQTSSPTMSARSTTSLQRGHSQPPFVSMAKSQSNMTEVLTRSTPRPSRAKSNVGDENSTPRVLVPSTAEPTLKLYAKHVPKSNRSLILNALQYSIFPGAVSNDQRNKVQEALAHSDSKHFLLLFRDQKCQYRGLYTWDQQSDTAHRIHGLGPKIVKDEMMSMMFKYDSGSKHFNPIPAKHLSPTIDGFTIQEQLWMKPKIPHSGGR</sequence>
<reference evidence="2" key="1">
    <citation type="submission" date="2022-11" db="UniProtKB">
        <authorList>
            <consortium name="WormBaseParasite"/>
        </authorList>
    </citation>
    <scope>IDENTIFICATION</scope>
</reference>
<evidence type="ECO:0000313" key="1">
    <source>
        <dbReference type="Proteomes" id="UP000887576"/>
    </source>
</evidence>
<evidence type="ECO:0000313" key="2">
    <source>
        <dbReference type="WBParaSite" id="JU765_v2.g11149.t1"/>
    </source>
</evidence>
<proteinExistence type="predicted"/>
<dbReference type="Proteomes" id="UP000887576">
    <property type="component" value="Unplaced"/>
</dbReference>
<name>A0AC34PYP1_9BILA</name>
<accession>A0AC34PYP1</accession>
<protein>
    <submittedName>
        <fullName evidence="2">CKK domain-containing protein</fullName>
    </submittedName>
</protein>
<organism evidence="1 2">
    <name type="scientific">Panagrolaimus sp. JU765</name>
    <dbReference type="NCBI Taxonomy" id="591449"/>
    <lineage>
        <taxon>Eukaryota</taxon>
        <taxon>Metazoa</taxon>
        <taxon>Ecdysozoa</taxon>
        <taxon>Nematoda</taxon>
        <taxon>Chromadorea</taxon>
        <taxon>Rhabditida</taxon>
        <taxon>Tylenchina</taxon>
        <taxon>Panagrolaimomorpha</taxon>
        <taxon>Panagrolaimoidea</taxon>
        <taxon>Panagrolaimidae</taxon>
        <taxon>Panagrolaimus</taxon>
    </lineage>
</organism>